<dbReference type="SUPFAM" id="SSF53335">
    <property type="entry name" value="S-adenosyl-L-methionine-dependent methyltransferases"/>
    <property type="match status" value="1"/>
</dbReference>
<name>A0AAU9IKA6_9CILI</name>
<dbReference type="Gene3D" id="1.10.10.10">
    <property type="entry name" value="Winged helix-like DNA-binding domain superfamily/Winged helix DNA-binding domain"/>
    <property type="match status" value="1"/>
</dbReference>
<evidence type="ECO:0000313" key="7">
    <source>
        <dbReference type="EMBL" id="CAG9309880.1"/>
    </source>
</evidence>
<dbReference type="PANTHER" id="PTHR43712:SF2">
    <property type="entry name" value="O-METHYLTRANSFERASE CICE"/>
    <property type="match status" value="1"/>
</dbReference>
<evidence type="ECO:0000259" key="5">
    <source>
        <dbReference type="Pfam" id="PF00891"/>
    </source>
</evidence>
<dbReference type="InterPro" id="IPR036390">
    <property type="entry name" value="WH_DNA-bd_sf"/>
</dbReference>
<reference evidence="7" key="1">
    <citation type="submission" date="2021-09" db="EMBL/GenBank/DDBJ databases">
        <authorList>
            <consortium name="AG Swart"/>
            <person name="Singh M."/>
            <person name="Singh A."/>
            <person name="Seah K."/>
            <person name="Emmerich C."/>
        </authorList>
    </citation>
    <scope>NUCLEOTIDE SEQUENCE</scope>
    <source>
        <strain evidence="7">ATCC30299</strain>
    </source>
</reference>
<comment type="caution">
    <text evidence="7">The sequence shown here is derived from an EMBL/GenBank/DDBJ whole genome shotgun (WGS) entry which is preliminary data.</text>
</comment>
<evidence type="ECO:0000256" key="1">
    <source>
        <dbReference type="ARBA" id="ARBA00022603"/>
    </source>
</evidence>
<organism evidence="7 8">
    <name type="scientific">Blepharisma stoltei</name>
    <dbReference type="NCBI Taxonomy" id="1481888"/>
    <lineage>
        <taxon>Eukaryota</taxon>
        <taxon>Sar</taxon>
        <taxon>Alveolata</taxon>
        <taxon>Ciliophora</taxon>
        <taxon>Postciliodesmatophora</taxon>
        <taxon>Heterotrichea</taxon>
        <taxon>Heterotrichida</taxon>
        <taxon>Blepharismidae</taxon>
        <taxon>Blepharisma</taxon>
    </lineage>
</organism>
<dbReference type="GO" id="GO:0032259">
    <property type="term" value="P:methylation"/>
    <property type="evidence" value="ECO:0007669"/>
    <property type="project" value="UniProtKB-KW"/>
</dbReference>
<dbReference type="InterPro" id="IPR012967">
    <property type="entry name" value="COMT_dimerisation"/>
</dbReference>
<dbReference type="PANTHER" id="PTHR43712">
    <property type="entry name" value="PUTATIVE (AFU_ORTHOLOGUE AFUA_4G14580)-RELATED"/>
    <property type="match status" value="1"/>
</dbReference>
<evidence type="ECO:0008006" key="9">
    <source>
        <dbReference type="Google" id="ProtNLM"/>
    </source>
</evidence>
<keyword evidence="2" id="KW-0808">Transferase</keyword>
<dbReference type="Gene3D" id="1.10.287.1350">
    <property type="match status" value="1"/>
</dbReference>
<evidence type="ECO:0000259" key="6">
    <source>
        <dbReference type="Pfam" id="PF08100"/>
    </source>
</evidence>
<dbReference type="InterPro" id="IPR016461">
    <property type="entry name" value="COMT-like"/>
</dbReference>
<dbReference type="PROSITE" id="PS51683">
    <property type="entry name" value="SAM_OMT_II"/>
    <property type="match status" value="1"/>
</dbReference>
<feature type="domain" description="O-methyltransferase dimerisation" evidence="6">
    <location>
        <begin position="14"/>
        <end position="90"/>
    </location>
</feature>
<evidence type="ECO:0000256" key="2">
    <source>
        <dbReference type="ARBA" id="ARBA00022679"/>
    </source>
</evidence>
<dbReference type="Pfam" id="PF00891">
    <property type="entry name" value="Methyltransf_2"/>
    <property type="match status" value="1"/>
</dbReference>
<dbReference type="Proteomes" id="UP001162131">
    <property type="component" value="Unassembled WGS sequence"/>
</dbReference>
<dbReference type="InterPro" id="IPR001077">
    <property type="entry name" value="COMT_C"/>
</dbReference>
<keyword evidence="1" id="KW-0489">Methyltransferase</keyword>
<dbReference type="GO" id="GO:0008171">
    <property type="term" value="F:O-methyltransferase activity"/>
    <property type="evidence" value="ECO:0007669"/>
    <property type="project" value="InterPro"/>
</dbReference>
<evidence type="ECO:0000256" key="4">
    <source>
        <dbReference type="PIRSR" id="PIRSR005739-1"/>
    </source>
</evidence>
<dbReference type="AlphaFoldDB" id="A0AAU9IKA6"/>
<dbReference type="Pfam" id="PF08100">
    <property type="entry name" value="Dimerisation"/>
    <property type="match status" value="1"/>
</dbReference>
<accession>A0AAU9IKA6</accession>
<gene>
    <name evidence="7" type="ORF">BSTOLATCC_MIC95</name>
</gene>
<dbReference type="InterPro" id="IPR036388">
    <property type="entry name" value="WH-like_DNA-bd_sf"/>
</dbReference>
<feature type="domain" description="O-methyltransferase C-terminal" evidence="5">
    <location>
        <begin position="126"/>
        <end position="316"/>
    </location>
</feature>
<keyword evidence="8" id="KW-1185">Reference proteome</keyword>
<dbReference type="CDD" id="cd02440">
    <property type="entry name" value="AdoMet_MTases"/>
    <property type="match status" value="1"/>
</dbReference>
<protein>
    <recommendedName>
        <fullName evidence="9">O-methyltransferase</fullName>
    </recommendedName>
</protein>
<evidence type="ECO:0000313" key="8">
    <source>
        <dbReference type="Proteomes" id="UP001162131"/>
    </source>
</evidence>
<dbReference type="SUPFAM" id="SSF46785">
    <property type="entry name" value="Winged helix' DNA-binding domain"/>
    <property type="match status" value="1"/>
</dbReference>
<dbReference type="PIRSF" id="PIRSF005739">
    <property type="entry name" value="O-mtase"/>
    <property type="match status" value="1"/>
</dbReference>
<dbReference type="InterPro" id="IPR029063">
    <property type="entry name" value="SAM-dependent_MTases_sf"/>
</dbReference>
<dbReference type="GO" id="GO:0046983">
    <property type="term" value="F:protein dimerization activity"/>
    <property type="evidence" value="ECO:0007669"/>
    <property type="project" value="InterPro"/>
</dbReference>
<evidence type="ECO:0000256" key="3">
    <source>
        <dbReference type="ARBA" id="ARBA00022691"/>
    </source>
</evidence>
<dbReference type="Gene3D" id="3.40.50.150">
    <property type="entry name" value="Vaccinia Virus protein VP39"/>
    <property type="match status" value="1"/>
</dbReference>
<sequence length="336" mass="38104">MEGDKLANFGKIYQLFLGPQVTMMLYTVVELDIPRLLIEPKTFSQLAEQTPAIPEKLERILFALEPLGFFSFSQETGLWTNSPMSETLLDEKINAMARWLGNPFEIEMLTKFPESVRQHVSATELRFGCHSFEYLAAHPDLLETFQNTMRAVTKIFGDGYKIVDLSSANRVLDVGGGDGSLLIELLKWNPHISGAVYELEEVKSKAEKNFTDHNLQEKFSVISGSFLNSVPEGFDCIVMKHILHDWDDENSKKILQNCRRALEAGKQLKIIDNVIIRSSDHYLYARMADIHMMAILNGKERSKEQLEALLNETGFRLDSVDQIKPIQDFVVSATAI</sequence>
<keyword evidence="3" id="KW-0949">S-adenosyl-L-methionine</keyword>
<proteinExistence type="predicted"/>
<feature type="active site" description="Proton acceptor" evidence="4">
    <location>
        <position position="244"/>
    </location>
</feature>
<dbReference type="EMBL" id="CAJZBQ010000001">
    <property type="protein sequence ID" value="CAG9309880.1"/>
    <property type="molecule type" value="Genomic_DNA"/>
</dbReference>